<name>B9YC19_9FIRM</name>
<evidence type="ECO:0000313" key="3">
    <source>
        <dbReference type="Proteomes" id="UP000005950"/>
    </source>
</evidence>
<proteinExistence type="predicted"/>
<reference evidence="2 3" key="2">
    <citation type="submission" date="2009-02" db="EMBL/GenBank/DDBJ databases">
        <title>Draft genome sequence of Holdemania filiformis DSM 12042.</title>
        <authorList>
            <person name="Sudarsanam P."/>
            <person name="Ley R."/>
            <person name="Guruge J."/>
            <person name="Turnbaugh P.J."/>
            <person name="Mahowald M."/>
            <person name="Liep D."/>
            <person name="Gordon J."/>
        </authorList>
    </citation>
    <scope>NUCLEOTIDE SEQUENCE [LARGE SCALE GENOMIC DNA]</scope>
    <source>
        <strain evidence="2 3">DSM 12042</strain>
    </source>
</reference>
<feature type="transmembrane region" description="Helical" evidence="1">
    <location>
        <begin position="50"/>
        <end position="69"/>
    </location>
</feature>
<gene>
    <name evidence="2" type="ORF">HOLDEFILI_03376</name>
</gene>
<sequence>MCAGCKRILPLSWTRSFLFPRFLLLHWYFLSRCQTEERKRRETDKCWLSLRQAFVSFLIGCFVCACFMVK</sequence>
<dbReference type="EMBL" id="ACCF01000211">
    <property type="protein sequence ID" value="EEF66474.1"/>
    <property type="molecule type" value="Genomic_DNA"/>
</dbReference>
<dbReference type="AlphaFoldDB" id="B9YC19"/>
<dbReference type="Proteomes" id="UP000005950">
    <property type="component" value="Unassembled WGS sequence"/>
</dbReference>
<organism evidence="2 3">
    <name type="scientific">Holdemania filiformis DSM 12042</name>
    <dbReference type="NCBI Taxonomy" id="545696"/>
    <lineage>
        <taxon>Bacteria</taxon>
        <taxon>Bacillati</taxon>
        <taxon>Bacillota</taxon>
        <taxon>Erysipelotrichia</taxon>
        <taxon>Erysipelotrichales</taxon>
        <taxon>Erysipelotrichaceae</taxon>
        <taxon>Holdemania</taxon>
    </lineage>
</organism>
<protein>
    <submittedName>
        <fullName evidence="2">Uncharacterized protein</fullName>
    </submittedName>
</protein>
<accession>B9YC19</accession>
<evidence type="ECO:0000313" key="2">
    <source>
        <dbReference type="EMBL" id="EEF66474.1"/>
    </source>
</evidence>
<dbReference type="HOGENOM" id="CLU_2752315_0_0_9"/>
<keyword evidence="1" id="KW-0812">Transmembrane</keyword>
<evidence type="ECO:0000256" key="1">
    <source>
        <dbReference type="SAM" id="Phobius"/>
    </source>
</evidence>
<keyword evidence="1" id="KW-0472">Membrane</keyword>
<keyword evidence="1" id="KW-1133">Transmembrane helix</keyword>
<reference evidence="2 3" key="1">
    <citation type="submission" date="2008-12" db="EMBL/GenBank/DDBJ databases">
        <authorList>
            <person name="Fulton L."/>
            <person name="Clifton S."/>
            <person name="Fulton B."/>
            <person name="Xu J."/>
            <person name="Minx P."/>
            <person name="Pepin K.H."/>
            <person name="Johnson M."/>
            <person name="Bhonagiri V."/>
            <person name="Nash W.E."/>
            <person name="Mardis E.R."/>
            <person name="Wilson R.K."/>
        </authorList>
    </citation>
    <scope>NUCLEOTIDE SEQUENCE [LARGE SCALE GENOMIC DNA]</scope>
    <source>
        <strain evidence="2 3">DSM 12042</strain>
    </source>
</reference>
<dbReference type="STRING" id="545696.HOLDEFILI_03376"/>
<comment type="caution">
    <text evidence="2">The sequence shown here is derived from an EMBL/GenBank/DDBJ whole genome shotgun (WGS) entry which is preliminary data.</text>
</comment>